<comment type="caution">
    <text evidence="1">The sequence shown here is derived from an EMBL/GenBank/DDBJ whole genome shotgun (WGS) entry which is preliminary data.</text>
</comment>
<protein>
    <submittedName>
        <fullName evidence="1">DUF1905 domain-containing protein</fullName>
    </submittedName>
</protein>
<organism evidence="1 2">
    <name type="scientific">Fulvivirga kasyanovii</name>
    <dbReference type="NCBI Taxonomy" id="396812"/>
    <lineage>
        <taxon>Bacteria</taxon>
        <taxon>Pseudomonadati</taxon>
        <taxon>Bacteroidota</taxon>
        <taxon>Cytophagia</taxon>
        <taxon>Cytophagales</taxon>
        <taxon>Fulvivirgaceae</taxon>
        <taxon>Fulvivirga</taxon>
    </lineage>
</organism>
<dbReference type="EMBL" id="SMLW01000582">
    <property type="protein sequence ID" value="MTI26460.1"/>
    <property type="molecule type" value="Genomic_DNA"/>
</dbReference>
<dbReference type="InterPro" id="IPR037079">
    <property type="entry name" value="AF2212/PG0164-like_sf"/>
</dbReference>
<dbReference type="SUPFAM" id="SSF141694">
    <property type="entry name" value="AF2212/PG0164-like"/>
    <property type="match status" value="1"/>
</dbReference>
<dbReference type="InterPro" id="IPR015018">
    <property type="entry name" value="DUF1905"/>
</dbReference>
<dbReference type="Proteomes" id="UP000798808">
    <property type="component" value="Unassembled WGS sequence"/>
</dbReference>
<evidence type="ECO:0000313" key="1">
    <source>
        <dbReference type="EMBL" id="MTI26460.1"/>
    </source>
</evidence>
<dbReference type="Gene3D" id="2.40.30.100">
    <property type="entry name" value="AF2212/PG0164-like"/>
    <property type="match status" value="1"/>
</dbReference>
<evidence type="ECO:0000313" key="2">
    <source>
        <dbReference type="Proteomes" id="UP000798808"/>
    </source>
</evidence>
<keyword evidence="2" id="KW-1185">Reference proteome</keyword>
<proteinExistence type="predicted"/>
<sequence>MSELTKKLKYQQNAQTLILDLPNEVDIDIPHDSTVKSSSYELIIVFVQVQADIALKVPDAIKVCTPDTVFWVAYPKKSSIIKTDITRDRGWDVFTTLGYRPVSQISINDTWSALRFKPAALVKTSTQAKTQTFEVIIQGATNNSGGAWVQIPFDMEKTFGTKGQVKVKATFDGQPYQGSIANMGSGPILIVKKDIRSAIGKSIGDKVLVTVEEDQTERKIDLPVELAELLKQNTEAKVFYDSLSYTNRKEYAQWISSAKREDTRNKRLTETLYRLNNGIKNPFVK</sequence>
<name>A0ABW9RTZ7_9BACT</name>
<accession>A0ABW9RTZ7</accession>
<gene>
    <name evidence="1" type="ORF">E1163_15990</name>
</gene>
<reference evidence="1 2" key="1">
    <citation type="submission" date="2019-02" db="EMBL/GenBank/DDBJ databases">
        <authorList>
            <person name="Goldberg S.R."/>
            <person name="Haltli B.A."/>
            <person name="Correa H."/>
            <person name="Russell K.G."/>
        </authorList>
    </citation>
    <scope>NUCLEOTIDE SEQUENCE [LARGE SCALE GENOMIC DNA]</scope>
    <source>
        <strain evidence="1 2">JCM 16186</strain>
    </source>
</reference>
<dbReference type="Pfam" id="PF08922">
    <property type="entry name" value="DUF1905"/>
    <property type="match status" value="1"/>
</dbReference>
<dbReference type="Pfam" id="PF13376">
    <property type="entry name" value="OmdA"/>
    <property type="match status" value="1"/>
</dbReference>
<dbReference type="RefSeq" id="WP_155173474.1">
    <property type="nucleotide sequence ID" value="NZ_BAAAFL010000012.1"/>
</dbReference>